<evidence type="ECO:0000256" key="5">
    <source>
        <dbReference type="ARBA" id="ARBA00023136"/>
    </source>
</evidence>
<protein>
    <submittedName>
        <fullName evidence="7">Branched-chain amino acid ABC transporter permease</fullName>
    </submittedName>
</protein>
<feature type="transmembrane region" description="Helical" evidence="6">
    <location>
        <begin position="284"/>
        <end position="305"/>
    </location>
</feature>
<feature type="transmembrane region" description="Helical" evidence="6">
    <location>
        <begin position="113"/>
        <end position="132"/>
    </location>
</feature>
<feature type="transmembrane region" description="Helical" evidence="6">
    <location>
        <begin position="161"/>
        <end position="179"/>
    </location>
</feature>
<organism evidence="7 8">
    <name type="scientific">Georgenia yuyongxinii</name>
    <dbReference type="NCBI Taxonomy" id="2589797"/>
    <lineage>
        <taxon>Bacteria</taxon>
        <taxon>Bacillati</taxon>
        <taxon>Actinomycetota</taxon>
        <taxon>Actinomycetes</taxon>
        <taxon>Micrococcales</taxon>
        <taxon>Bogoriellaceae</taxon>
        <taxon>Georgenia</taxon>
    </lineage>
</organism>
<evidence type="ECO:0000313" key="8">
    <source>
        <dbReference type="Proteomes" id="UP000318693"/>
    </source>
</evidence>
<feature type="transmembrane region" description="Helical" evidence="6">
    <location>
        <begin position="325"/>
        <end position="351"/>
    </location>
</feature>
<keyword evidence="5 6" id="KW-0472">Membrane</keyword>
<evidence type="ECO:0000256" key="3">
    <source>
        <dbReference type="ARBA" id="ARBA00022692"/>
    </source>
</evidence>
<dbReference type="GO" id="GO:0015658">
    <property type="term" value="F:branched-chain amino acid transmembrane transporter activity"/>
    <property type="evidence" value="ECO:0007669"/>
    <property type="project" value="InterPro"/>
</dbReference>
<evidence type="ECO:0000256" key="1">
    <source>
        <dbReference type="ARBA" id="ARBA00004651"/>
    </source>
</evidence>
<evidence type="ECO:0000256" key="6">
    <source>
        <dbReference type="SAM" id="Phobius"/>
    </source>
</evidence>
<dbReference type="PANTHER" id="PTHR30482">
    <property type="entry name" value="HIGH-AFFINITY BRANCHED-CHAIN AMINO ACID TRANSPORT SYSTEM PERMEASE"/>
    <property type="match status" value="1"/>
</dbReference>
<dbReference type="PANTHER" id="PTHR30482:SF10">
    <property type="entry name" value="HIGH-AFFINITY BRANCHED-CHAIN AMINO ACID TRANSPORT PROTEIN BRAE"/>
    <property type="match status" value="1"/>
</dbReference>
<keyword evidence="4 6" id="KW-1133">Transmembrane helix</keyword>
<dbReference type="InterPro" id="IPR001851">
    <property type="entry name" value="ABC_transp_permease"/>
</dbReference>
<keyword evidence="3 6" id="KW-0812">Transmembrane</keyword>
<dbReference type="InterPro" id="IPR043428">
    <property type="entry name" value="LivM-like"/>
</dbReference>
<feature type="transmembrane region" description="Helical" evidence="6">
    <location>
        <begin position="235"/>
        <end position="253"/>
    </location>
</feature>
<dbReference type="AlphaFoldDB" id="A0A552WYE3"/>
<comment type="subcellular location">
    <subcellularLocation>
        <location evidence="1">Cell membrane</location>
        <topology evidence="1">Multi-pass membrane protein</topology>
    </subcellularLocation>
</comment>
<comment type="caution">
    <text evidence="7">The sequence shown here is derived from an EMBL/GenBank/DDBJ whole genome shotgun (WGS) entry which is preliminary data.</text>
</comment>
<evidence type="ECO:0000313" key="7">
    <source>
        <dbReference type="EMBL" id="TRW47639.1"/>
    </source>
</evidence>
<feature type="transmembrane region" description="Helical" evidence="6">
    <location>
        <begin position="86"/>
        <end position="107"/>
    </location>
</feature>
<dbReference type="Pfam" id="PF02653">
    <property type="entry name" value="BPD_transp_2"/>
    <property type="match status" value="1"/>
</dbReference>
<name>A0A552WYE3_9MICO</name>
<dbReference type="EMBL" id="VJXR01000001">
    <property type="protein sequence ID" value="TRW47639.1"/>
    <property type="molecule type" value="Genomic_DNA"/>
</dbReference>
<feature type="transmembrane region" description="Helical" evidence="6">
    <location>
        <begin position="363"/>
        <end position="387"/>
    </location>
</feature>
<dbReference type="Proteomes" id="UP000318693">
    <property type="component" value="Unassembled WGS sequence"/>
</dbReference>
<dbReference type="CDD" id="cd06581">
    <property type="entry name" value="TM_PBP1_LivM_like"/>
    <property type="match status" value="1"/>
</dbReference>
<proteinExistence type="predicted"/>
<evidence type="ECO:0000256" key="2">
    <source>
        <dbReference type="ARBA" id="ARBA00022475"/>
    </source>
</evidence>
<gene>
    <name evidence="7" type="ORF">FJ693_00610</name>
</gene>
<feature type="transmembrane region" description="Helical" evidence="6">
    <location>
        <begin position="186"/>
        <end position="204"/>
    </location>
</feature>
<keyword evidence="8" id="KW-1185">Reference proteome</keyword>
<sequence length="408" mass="42799">MTDVKLWTSTPSLSILLLSPRPYPSRPGSRTGPPFNDEGDARARLAISRTGHSVKAPTISPPVELPASHAAVRTRRFRPDRLKASAPLLAVVVVLAIVGLSGSTLWVDVANQAIIAAIAAIGLSLLLGHAGLISVGNAAFLAIGAFTVAKVSIAYGVPFPVAVVGSGLVCALVGTVVALPSFRISGLYLAMSTLAFHFVAIWGLRQLQTHDVGDAGYAVPVATIFGVEIVELRTWLVLLGLVVVGVLLTYRWLIESKVGRALHAIRERPALAAMSGISVTKYKVAAFGSSSFLVGIAGALHAYYIGRVSYANYESIDLAIEYLGMVIIGGLGTIYGPVIGAALIVSLPHLVHALQGRLGLDRFIAAGDIFLVQGALVGLVVAAMVIFQPGGLIGIGRSVRRLTWRRSK</sequence>
<accession>A0A552WYE3</accession>
<reference evidence="7 8" key="1">
    <citation type="submission" date="2019-07" db="EMBL/GenBank/DDBJ databases">
        <title>Georgenia wutianyii sp. nov. and Georgenia *** sp. nov. isolated from plateau pika (Ochotona curzoniae) in the Qinghai-Tibet plateau of China.</title>
        <authorList>
            <person name="Tian Z."/>
        </authorList>
    </citation>
    <scope>NUCLEOTIDE SEQUENCE [LARGE SCALE GENOMIC DNA]</scope>
    <source>
        <strain evidence="7 8">Z446</strain>
    </source>
</reference>
<evidence type="ECO:0000256" key="4">
    <source>
        <dbReference type="ARBA" id="ARBA00022989"/>
    </source>
</evidence>
<dbReference type="GO" id="GO:0005886">
    <property type="term" value="C:plasma membrane"/>
    <property type="evidence" value="ECO:0007669"/>
    <property type="project" value="UniProtKB-SubCell"/>
</dbReference>
<keyword evidence="2" id="KW-1003">Cell membrane</keyword>